<feature type="region of interest" description="Disordered" evidence="1">
    <location>
        <begin position="68"/>
        <end position="105"/>
    </location>
</feature>
<reference evidence="2" key="2">
    <citation type="submission" date="2025-09" db="UniProtKB">
        <authorList>
            <consortium name="Ensembl"/>
        </authorList>
    </citation>
    <scope>IDENTIFICATION</scope>
</reference>
<dbReference type="AlphaFoldDB" id="A0A8C3SUY5"/>
<evidence type="ECO:0000313" key="3">
    <source>
        <dbReference type="Proteomes" id="UP000694403"/>
    </source>
</evidence>
<accession>A0A8C3SUY5</accession>
<evidence type="ECO:0000256" key="1">
    <source>
        <dbReference type="SAM" id="MobiDB-lite"/>
    </source>
</evidence>
<dbReference type="Ensembl" id="ENSCSRT00000020019.1">
    <property type="protein sequence ID" value="ENSCSRP00000019147.1"/>
    <property type="gene ID" value="ENSCSRG00000014603.1"/>
</dbReference>
<sequence>MARVAMSCLDYLAAECLVSISSGALIHPAAASRPGGAGHAPGRSPGGGRLPGAPRVGALGEQQLVLVGRRGGPGERLHHPVRRGRRTPVRPTARPQPRPLLPGQAAPLSLPGLLQSLWQIVPPEGASEDAHR</sequence>
<feature type="compositionally biased region" description="Basic residues" evidence="1">
    <location>
        <begin position="79"/>
        <end position="88"/>
    </location>
</feature>
<name>A0A8C3SUY5_CHESE</name>
<reference evidence="2" key="1">
    <citation type="submission" date="2025-08" db="UniProtKB">
        <authorList>
            <consortium name="Ensembl"/>
        </authorList>
    </citation>
    <scope>IDENTIFICATION</scope>
</reference>
<organism evidence="2 3">
    <name type="scientific">Chelydra serpentina</name>
    <name type="common">Snapping turtle</name>
    <name type="synonym">Testudo serpentina</name>
    <dbReference type="NCBI Taxonomy" id="8475"/>
    <lineage>
        <taxon>Eukaryota</taxon>
        <taxon>Metazoa</taxon>
        <taxon>Chordata</taxon>
        <taxon>Craniata</taxon>
        <taxon>Vertebrata</taxon>
        <taxon>Euteleostomi</taxon>
        <taxon>Archelosauria</taxon>
        <taxon>Testudinata</taxon>
        <taxon>Testudines</taxon>
        <taxon>Cryptodira</taxon>
        <taxon>Durocryptodira</taxon>
        <taxon>Americhelydia</taxon>
        <taxon>Chelydroidea</taxon>
        <taxon>Chelydridae</taxon>
        <taxon>Chelydra</taxon>
    </lineage>
</organism>
<feature type="compositionally biased region" description="Gly residues" evidence="1">
    <location>
        <begin position="35"/>
        <end position="50"/>
    </location>
</feature>
<protein>
    <submittedName>
        <fullName evidence="2">Uncharacterized protein</fullName>
    </submittedName>
</protein>
<keyword evidence="3" id="KW-1185">Reference proteome</keyword>
<evidence type="ECO:0000313" key="2">
    <source>
        <dbReference type="Ensembl" id="ENSCSRP00000019147.1"/>
    </source>
</evidence>
<proteinExistence type="predicted"/>
<dbReference type="Proteomes" id="UP000694403">
    <property type="component" value="Unplaced"/>
</dbReference>
<feature type="region of interest" description="Disordered" evidence="1">
    <location>
        <begin position="28"/>
        <end position="55"/>
    </location>
</feature>